<dbReference type="GO" id="GO:0005524">
    <property type="term" value="F:ATP binding"/>
    <property type="evidence" value="ECO:0007669"/>
    <property type="project" value="InterPro"/>
</dbReference>
<dbReference type="PANTHER" id="PTHR37542">
    <property type="entry name" value="HELO DOMAIN-CONTAINING PROTEIN-RELATED"/>
    <property type="match status" value="1"/>
</dbReference>
<dbReference type="AlphaFoldDB" id="A0A9P6HZS4"/>
<evidence type="ECO:0000313" key="3">
    <source>
        <dbReference type="Proteomes" id="UP000781932"/>
    </source>
</evidence>
<dbReference type="InterPro" id="IPR000719">
    <property type="entry name" value="Prot_kinase_dom"/>
</dbReference>
<dbReference type="Proteomes" id="UP000781932">
    <property type="component" value="Unassembled WGS sequence"/>
</dbReference>
<keyword evidence="3" id="KW-1185">Reference proteome</keyword>
<comment type="caution">
    <text evidence="2">The sequence shown here is derived from an EMBL/GenBank/DDBJ whole genome shotgun (WGS) entry which is preliminary data.</text>
</comment>
<protein>
    <submittedName>
        <fullName evidence="2">Het-s domain protein</fullName>
    </submittedName>
</protein>
<accession>A0A9P6HZS4</accession>
<organism evidence="2 3">
    <name type="scientific">Colletotrichum karsti</name>
    <dbReference type="NCBI Taxonomy" id="1095194"/>
    <lineage>
        <taxon>Eukaryota</taxon>
        <taxon>Fungi</taxon>
        <taxon>Dikarya</taxon>
        <taxon>Ascomycota</taxon>
        <taxon>Pezizomycotina</taxon>
        <taxon>Sordariomycetes</taxon>
        <taxon>Hypocreomycetidae</taxon>
        <taxon>Glomerellales</taxon>
        <taxon>Glomerellaceae</taxon>
        <taxon>Colletotrichum</taxon>
        <taxon>Colletotrichum boninense species complex</taxon>
    </lineage>
</organism>
<dbReference type="EMBL" id="JAATWM020000033">
    <property type="protein sequence ID" value="KAF9873155.1"/>
    <property type="molecule type" value="Genomic_DNA"/>
</dbReference>
<name>A0A9P6HZS4_9PEZI</name>
<sequence length="532" mass="59446">MSVELVLAAVAAADLCLKYGKKLMSAYRDFKGASEAVQERLLIVEAMWSKTASQIEFARVVFKVLEEEHCGVYLRILETLHCKFSLAISKIESVTKTSAGSGVKKLKYVLSRDDIDDAVAQLQTWHTIFDPTWFLMLRIDNKLIDTELLKSPGIADAPITPSRRPSYVSSMHSTLVTARSIRDSLKGEGTAEPHVSLAEDGLDWSTTQAIEYSTTSLVRKTGSTKVFAIDTIDCTPKYDLQPLRTAVDSMAKKLKKNDINYFGLLTCKGVVKRKDSKTKRLISMNLIFQLPIPETGNVPVSLRSHLLKERTFSLSRVLDIANQLARAVIFIHTFDFVHKNIRPETILVFPDHSTKSELGSAFLVGFDSFRHVNLQTLKIGDKAWERNLYRHPSRQGIQAQEAYIMQHDVYSLGVCLLELGLWESFVDYQTQTDGSDQEKLPGAGLGIGLEGFAFESNDSGTSKIKDRLVELAKTRLPIRMGDRYAAVVVTCLTCLDPDNKEFGGEEMQDEDGILVGVRFIERVLLKLGDIVL</sequence>
<gene>
    <name evidence="2" type="ORF">CkaCkLH20_09318</name>
</gene>
<feature type="domain" description="Protein kinase" evidence="1">
    <location>
        <begin position="204"/>
        <end position="514"/>
    </location>
</feature>
<dbReference type="Gene3D" id="1.10.510.10">
    <property type="entry name" value="Transferase(Phosphotransferase) domain 1"/>
    <property type="match status" value="1"/>
</dbReference>
<dbReference type="PANTHER" id="PTHR37542:SF1">
    <property type="entry name" value="PRION-INHIBITION AND PROPAGATION HELO DOMAIN-CONTAINING PROTEIN"/>
    <property type="match status" value="1"/>
</dbReference>
<dbReference type="GO" id="GO:0004672">
    <property type="term" value="F:protein kinase activity"/>
    <property type="evidence" value="ECO:0007669"/>
    <property type="project" value="InterPro"/>
</dbReference>
<dbReference type="RefSeq" id="XP_038742616.1">
    <property type="nucleotide sequence ID" value="XM_038892033.1"/>
</dbReference>
<dbReference type="PROSITE" id="PS50011">
    <property type="entry name" value="PROTEIN_KINASE_DOM"/>
    <property type="match status" value="1"/>
</dbReference>
<dbReference type="OrthoDB" id="1911848at2759"/>
<evidence type="ECO:0000259" key="1">
    <source>
        <dbReference type="PROSITE" id="PS50011"/>
    </source>
</evidence>
<reference evidence="2" key="2">
    <citation type="submission" date="2020-11" db="EMBL/GenBank/DDBJ databases">
        <title>Whole genome sequencing of Colletotrichum sp.</title>
        <authorList>
            <person name="Li H."/>
        </authorList>
    </citation>
    <scope>NUCLEOTIDE SEQUENCE</scope>
    <source>
        <strain evidence="2">CkLH20</strain>
    </source>
</reference>
<dbReference type="SUPFAM" id="SSF56112">
    <property type="entry name" value="Protein kinase-like (PK-like)"/>
    <property type="match status" value="1"/>
</dbReference>
<dbReference type="GeneID" id="62165107"/>
<reference evidence="2" key="1">
    <citation type="submission" date="2020-03" db="EMBL/GenBank/DDBJ databases">
        <authorList>
            <person name="He L."/>
        </authorList>
    </citation>
    <scope>NUCLEOTIDE SEQUENCE</scope>
    <source>
        <strain evidence="2">CkLH20</strain>
    </source>
</reference>
<evidence type="ECO:0000313" key="2">
    <source>
        <dbReference type="EMBL" id="KAF9873155.1"/>
    </source>
</evidence>
<dbReference type="InterPro" id="IPR011009">
    <property type="entry name" value="Kinase-like_dom_sf"/>
</dbReference>
<proteinExistence type="predicted"/>